<organism evidence="3 4">
    <name type="scientific">Cordylochernes scorpioides</name>
    <dbReference type="NCBI Taxonomy" id="51811"/>
    <lineage>
        <taxon>Eukaryota</taxon>
        <taxon>Metazoa</taxon>
        <taxon>Ecdysozoa</taxon>
        <taxon>Arthropoda</taxon>
        <taxon>Chelicerata</taxon>
        <taxon>Arachnida</taxon>
        <taxon>Pseudoscorpiones</taxon>
        <taxon>Cheliferoidea</taxon>
        <taxon>Chernetidae</taxon>
        <taxon>Cordylochernes</taxon>
    </lineage>
</organism>
<dbReference type="SMART" id="SM00343">
    <property type="entry name" value="ZnF_C2HC"/>
    <property type="match status" value="3"/>
</dbReference>
<gene>
    <name evidence="3" type="ORF">LAZ67_5002784</name>
</gene>
<dbReference type="Pfam" id="PF18701">
    <property type="entry name" value="DUF5641"/>
    <property type="match status" value="1"/>
</dbReference>
<evidence type="ECO:0000256" key="1">
    <source>
        <dbReference type="SAM" id="MobiDB-lite"/>
    </source>
</evidence>
<evidence type="ECO:0000313" key="3">
    <source>
        <dbReference type="EMBL" id="UYV68011.1"/>
    </source>
</evidence>
<dbReference type="Proteomes" id="UP001235939">
    <property type="component" value="Chromosome 05"/>
</dbReference>
<dbReference type="PANTHER" id="PTHR47331:SF4">
    <property type="entry name" value="PEPTIDASE S1 DOMAIN-CONTAINING PROTEIN"/>
    <property type="match status" value="1"/>
</dbReference>
<dbReference type="Pfam" id="PF03564">
    <property type="entry name" value="DUF1759"/>
    <property type="match status" value="1"/>
</dbReference>
<evidence type="ECO:0000259" key="2">
    <source>
        <dbReference type="PROSITE" id="PS50994"/>
    </source>
</evidence>
<dbReference type="Pfam" id="PF05380">
    <property type="entry name" value="Peptidase_A17"/>
    <property type="match status" value="2"/>
</dbReference>
<keyword evidence="4" id="KW-1185">Reference proteome</keyword>
<name>A0ABY6KIJ3_9ARAC</name>
<dbReference type="InterPro" id="IPR012337">
    <property type="entry name" value="RNaseH-like_sf"/>
</dbReference>
<feature type="region of interest" description="Disordered" evidence="1">
    <location>
        <begin position="887"/>
        <end position="918"/>
    </location>
</feature>
<dbReference type="InterPro" id="IPR036397">
    <property type="entry name" value="RNaseH_sf"/>
</dbReference>
<dbReference type="InterPro" id="IPR008042">
    <property type="entry name" value="Retrotrans_Pao"/>
</dbReference>
<dbReference type="PANTHER" id="PTHR47331">
    <property type="entry name" value="PHD-TYPE DOMAIN-CONTAINING PROTEIN"/>
    <property type="match status" value="1"/>
</dbReference>
<protein>
    <recommendedName>
        <fullName evidence="2">Integrase catalytic domain-containing protein</fullName>
    </recommendedName>
</protein>
<dbReference type="InterPro" id="IPR001584">
    <property type="entry name" value="Integrase_cat-core"/>
</dbReference>
<dbReference type="InterPro" id="IPR001878">
    <property type="entry name" value="Znf_CCHC"/>
</dbReference>
<dbReference type="InterPro" id="IPR005312">
    <property type="entry name" value="DUF1759"/>
</dbReference>
<dbReference type="SUPFAM" id="SSF53098">
    <property type="entry name" value="Ribonuclease H-like"/>
    <property type="match status" value="1"/>
</dbReference>
<feature type="non-terminal residue" evidence="3">
    <location>
        <position position="1"/>
    </location>
</feature>
<proteinExistence type="predicted"/>
<dbReference type="InterPro" id="IPR043502">
    <property type="entry name" value="DNA/RNA_pol_sf"/>
</dbReference>
<reference evidence="3 4" key="1">
    <citation type="submission" date="2022-01" db="EMBL/GenBank/DDBJ databases">
        <title>A chromosomal length assembly of Cordylochernes scorpioides.</title>
        <authorList>
            <person name="Zeh D."/>
            <person name="Zeh J."/>
        </authorList>
    </citation>
    <scope>NUCLEOTIDE SEQUENCE [LARGE SCALE GENOMIC DNA]</scope>
    <source>
        <strain evidence="3">IN4F17</strain>
        <tissue evidence="3">Whole Body</tissue>
    </source>
</reference>
<dbReference type="EMBL" id="CP092867">
    <property type="protein sequence ID" value="UYV68011.1"/>
    <property type="molecule type" value="Genomic_DNA"/>
</dbReference>
<dbReference type="InterPro" id="IPR040676">
    <property type="entry name" value="DUF5641"/>
</dbReference>
<evidence type="ECO:0000313" key="4">
    <source>
        <dbReference type="Proteomes" id="UP001235939"/>
    </source>
</evidence>
<dbReference type="SUPFAM" id="SSF56672">
    <property type="entry name" value="DNA/RNA polymerases"/>
    <property type="match status" value="1"/>
</dbReference>
<feature type="domain" description="Integrase catalytic" evidence="2">
    <location>
        <begin position="1209"/>
        <end position="1394"/>
    </location>
</feature>
<dbReference type="PROSITE" id="PS50994">
    <property type="entry name" value="INTEGRASE"/>
    <property type="match status" value="1"/>
</dbReference>
<sequence>MVGQFSKINDDETLGEVDKFHYLLQAVVEGSRAHRLVCSYPITEDNYPKVVQALKDRFGDKNLLIEHYIRRLLKLVVSNARKENLPLDEIYDDLTAHLKNLESLGVNTEMAGVFLYPLVESSLPLDIIQVWQRNPAVGYGIKEEGAENGDKSDASGRLQALMDFLRDEVKGAERMAFAKENFEGNSSMRATGSQLKTPRKTPPTVSNLFGSAFKRKCIFCQRDNHLSSRCFVASRLTPSERDQRIKEAKVCFKCLKGNHLKRECRADIKCRNCGKDHLDIFCNKIALKQGGNNSSDYFGQLLTGKVVHLGEDLTAVETKLGWTLMGQSPVVGKEDKVQIALNMLVARNNLKDLWELDILGIQDPIEVVSKKKRETELKEHFIKNIKRDEDQRYSVALPWKCERNNIPSNLEIAQRRLEACTSKLRKEKMVIEYSTILQEWEREGLIERIEENRPQKKGHYLPHRPVFKAESRTTPLRPVFDASCRSYNGLSLNDYLEKGPNLLEKIPEILIRFREKVIDHHLNSVQGPAAEIAKTMARSFYMDNLVTSLSSQEEVQQFQNTAVNIMEMAKMDLREWEFNLPVSNSKEEKGTTTKVLGLVWDKVEDVLNCDVSIEKDLPRRLTKRIILSKIQQVFDPLGVYSPIFLPPKLLLQRSWELKIGWDSQLPEDMDREFRTWYSQIGLLSQIKIPRHIWFDQTNKNEIHVFCDASKSAYAAVAYMRSEVQGGVHLSLLWSKSRLAPTKRVTIPRLELLACVLGARLVKSISTALTNSCPVTLWTDSSTVMAWLKRKNEWNVFVRNRVQEIRDTVNNENWKFVYGKFNPADLPSRGCSIVQFVSTNWWEGPEWLKGEKESWPSFEPTIDEEEIIKEKKKNLTGLHHSHCRGKSMNVVVRPPDGPSKVPTDQLEGRRGQKGQGAGARVGVTVVPTRQEKILAGACPRGAPGSSSIFHKRPYKPLWTNLEHVVVEAWSFMFMADASEAAMIAAAYLRTIGPDDVEVSLVMSRGKVAPLKSFSIPRLELQAALIASRMGNFIMKEMDIRLERVRYWSDSQTVLKWIRSESGRFQQFVGNRVGAIHELTDVKDWMWVPTKMNVADDATREGKTDLSSESRWWRGPEFLRSTTLPEFEMPIDESHSDLELKKEFLGVTVEVPAIPVPVIEHFSKYTVAVRATMQVMKFIGKMKYKRKGVEIPDNVALMEKAKRLLFRKSQWNSYPEEMAMLESGLPVLRNSKLFQLSPVLDDDGVLLMDSRLANVQMAKLRTPIILDPRHYLTKGLPLEIFSDNGTNLRGADKELQQALDDYDQEALTENMNSKGIKWNFIPPSAPHMGGSWERLVRSVKTAISVILRSRFPKDEELLTLMLEAEAVVNTRPLSDVPLDPAAPEAITPMHFLIGTSSIGQPPGQFDDADLRLNKRWRKAQRLADMFWMRWRKEYLPTLQRRTKWHGRVPDVQVGDMVLVLDKSLKRGHWPLGIVEKVFPGSDKIIRVAE</sequence>
<accession>A0ABY6KIJ3</accession>
<dbReference type="Gene3D" id="3.30.420.10">
    <property type="entry name" value="Ribonuclease H-like superfamily/Ribonuclease H"/>
    <property type="match status" value="2"/>
</dbReference>